<accession>A0A3B1CRA3</accession>
<dbReference type="Pfam" id="PF09851">
    <property type="entry name" value="SHOCT"/>
    <property type="match status" value="1"/>
</dbReference>
<evidence type="ECO:0000256" key="1">
    <source>
        <dbReference type="SAM" id="Phobius"/>
    </source>
</evidence>
<sequence length="84" mass="9724">MHNLVWRDGMYNFGFSCGWFGPFLMVVLWGLAIAGAVFIIKSLFSRKPEDSVMNDGPLEVLKMRYARGEIDREEFLKRKSDLGY</sequence>
<protein>
    <recommendedName>
        <fullName evidence="2">SHOCT domain-containing protein</fullName>
    </recommendedName>
</protein>
<keyword evidence="1" id="KW-1133">Transmembrane helix</keyword>
<feature type="domain" description="SHOCT" evidence="2">
    <location>
        <begin position="57"/>
        <end position="82"/>
    </location>
</feature>
<dbReference type="AlphaFoldDB" id="A0A3B1CRA3"/>
<evidence type="ECO:0000259" key="2">
    <source>
        <dbReference type="Pfam" id="PF09851"/>
    </source>
</evidence>
<keyword evidence="1" id="KW-0472">Membrane</keyword>
<gene>
    <name evidence="3" type="ORF">MNBD_NITROSPIRAE03-1754</name>
</gene>
<organism evidence="3">
    <name type="scientific">hydrothermal vent metagenome</name>
    <dbReference type="NCBI Taxonomy" id="652676"/>
    <lineage>
        <taxon>unclassified sequences</taxon>
        <taxon>metagenomes</taxon>
        <taxon>ecological metagenomes</taxon>
    </lineage>
</organism>
<feature type="transmembrane region" description="Helical" evidence="1">
    <location>
        <begin position="20"/>
        <end position="40"/>
    </location>
</feature>
<name>A0A3B1CRA3_9ZZZZ</name>
<evidence type="ECO:0000313" key="3">
    <source>
        <dbReference type="EMBL" id="VAX30872.1"/>
    </source>
</evidence>
<dbReference type="EMBL" id="UOGI01000090">
    <property type="protein sequence ID" value="VAX30872.1"/>
    <property type="molecule type" value="Genomic_DNA"/>
</dbReference>
<proteinExistence type="predicted"/>
<dbReference type="InterPro" id="IPR018649">
    <property type="entry name" value="SHOCT"/>
</dbReference>
<keyword evidence="1" id="KW-0812">Transmembrane</keyword>
<reference evidence="3" key="1">
    <citation type="submission" date="2018-06" db="EMBL/GenBank/DDBJ databases">
        <authorList>
            <person name="Zhirakovskaya E."/>
        </authorList>
    </citation>
    <scope>NUCLEOTIDE SEQUENCE</scope>
</reference>